<gene>
    <name evidence="3" type="ORF">BZG36_02343</name>
</gene>
<dbReference type="Pfam" id="PF19026">
    <property type="entry name" value="UBA_HYPK"/>
    <property type="match status" value="1"/>
</dbReference>
<organism evidence="3 4">
    <name type="scientific">Bifiguratus adelaidae</name>
    <dbReference type="NCBI Taxonomy" id="1938954"/>
    <lineage>
        <taxon>Eukaryota</taxon>
        <taxon>Fungi</taxon>
        <taxon>Fungi incertae sedis</taxon>
        <taxon>Mucoromycota</taxon>
        <taxon>Mucoromycotina</taxon>
        <taxon>Endogonomycetes</taxon>
        <taxon>Endogonales</taxon>
        <taxon>Endogonales incertae sedis</taxon>
        <taxon>Bifiguratus</taxon>
    </lineage>
</organism>
<name>A0A261Y2K8_9FUNG</name>
<protein>
    <recommendedName>
        <fullName evidence="2">Nascent polypeptide-associated complex subunit alpha-like UBA domain-containing protein</fullName>
    </recommendedName>
</protein>
<dbReference type="EMBL" id="MVBO01000029">
    <property type="protein sequence ID" value="OZJ04822.1"/>
    <property type="molecule type" value="Genomic_DNA"/>
</dbReference>
<evidence type="ECO:0000313" key="4">
    <source>
        <dbReference type="Proteomes" id="UP000242875"/>
    </source>
</evidence>
<evidence type="ECO:0000259" key="2">
    <source>
        <dbReference type="Pfam" id="PF19026"/>
    </source>
</evidence>
<reference evidence="3 4" key="1">
    <citation type="journal article" date="2017" name="Mycologia">
        <title>Bifiguratus adelaidae, gen. et sp. nov., a new member of Mucoromycotina in endophytic and soil-dwelling habitats.</title>
        <authorList>
            <person name="Torres-Cruz T.J."/>
            <person name="Billingsley Tobias T.L."/>
            <person name="Almatruk M."/>
            <person name="Hesse C."/>
            <person name="Kuske C.R."/>
            <person name="Desiro A."/>
            <person name="Benucci G.M."/>
            <person name="Bonito G."/>
            <person name="Stajich J.E."/>
            <person name="Dunlap C."/>
            <person name="Arnold A.E."/>
            <person name="Porras-Alfaro A."/>
        </authorList>
    </citation>
    <scope>NUCLEOTIDE SEQUENCE [LARGE SCALE GENOMIC DNA]</scope>
    <source>
        <strain evidence="3 4">AZ0501</strain>
    </source>
</reference>
<keyword evidence="4" id="KW-1185">Reference proteome</keyword>
<dbReference type="Proteomes" id="UP000242875">
    <property type="component" value="Unassembled WGS sequence"/>
</dbReference>
<evidence type="ECO:0000313" key="3">
    <source>
        <dbReference type="EMBL" id="OZJ04822.1"/>
    </source>
</evidence>
<dbReference type="InterPro" id="IPR038922">
    <property type="entry name" value="HYPK_UBA"/>
</dbReference>
<evidence type="ECO:0000256" key="1">
    <source>
        <dbReference type="SAM" id="MobiDB-lite"/>
    </source>
</evidence>
<dbReference type="InterPro" id="IPR044034">
    <property type="entry name" value="NAC-like_UBA"/>
</dbReference>
<feature type="domain" description="Nascent polypeptide-associated complex subunit alpha-like UBA" evidence="2">
    <location>
        <begin position="81"/>
        <end position="121"/>
    </location>
</feature>
<dbReference type="GO" id="GO:0050821">
    <property type="term" value="P:protein stabilization"/>
    <property type="evidence" value="ECO:0007669"/>
    <property type="project" value="TreeGrafter"/>
</dbReference>
<dbReference type="InterPro" id="IPR052617">
    <property type="entry name" value="Huntingtin-int_K"/>
</dbReference>
<accession>A0A261Y2K8</accession>
<comment type="caution">
    <text evidence="3">The sequence shown here is derived from an EMBL/GenBank/DDBJ whole genome shotgun (WGS) entry which is preliminary data.</text>
</comment>
<dbReference type="AlphaFoldDB" id="A0A261Y2K8"/>
<feature type="compositionally biased region" description="Basic and acidic residues" evidence="1">
    <location>
        <begin position="1"/>
        <end position="14"/>
    </location>
</feature>
<dbReference type="PANTHER" id="PTHR31184:SF2">
    <property type="entry name" value="HUNTINGTIN-INTERACTING PROTEIN K"/>
    <property type="match status" value="1"/>
</dbReference>
<dbReference type="Gene3D" id="1.10.8.10">
    <property type="entry name" value="DNA helicase RuvA subunit, C-terminal domain"/>
    <property type="match status" value="1"/>
</dbReference>
<feature type="region of interest" description="Disordered" evidence="1">
    <location>
        <begin position="1"/>
        <end position="35"/>
    </location>
</feature>
<dbReference type="GO" id="GO:0043066">
    <property type="term" value="P:negative regulation of apoptotic process"/>
    <property type="evidence" value="ECO:0007669"/>
    <property type="project" value="TreeGrafter"/>
</dbReference>
<dbReference type="PANTHER" id="PTHR31184">
    <property type="entry name" value="HUNTINGTIN-INTERACTING PROTEIN K FAMILY MEMBER"/>
    <property type="match status" value="1"/>
</dbReference>
<dbReference type="CDD" id="cd14361">
    <property type="entry name" value="UBA_HYPK"/>
    <property type="match status" value="1"/>
</dbReference>
<proteinExistence type="predicted"/>
<dbReference type="OrthoDB" id="285219at2759"/>
<sequence length="125" mass="13991">MTDSSRKETDKKVEDDEEEQQPQGQQGEAKKDMKRVTGYVAEDSNGRVIDGAKLKKAMNMLRNVNDQQRDEKLAKQVDAIKLVTKADVDVVMQELGVSKAIAERCLKEHQGELEATLSAMVVEGW</sequence>